<sequence length="462" mass="48171">MDSLTIKHANAMPAPTWGWLRMNDTQIEIPMSLAPGGSMEVDAEDRLFDHAMSFEGAVAELQARLDAARATADEDSTGDDRACVRAALAENAARNVAAGGAAEMTGTAGTAESGSASAPTSNLELPALSRYQKRASLEEAALDVATAFETGIGADARAYLNFLARETMVLAAAKDTQERATIRVEAEAGEAAAGSIDVVAAPGSTFDLVIALDATAAMGADDAAAALAGTTLRVFAGSHARVNVTVYALGTPAAKLLDDEGYVLDEGARVNVRHVVLGGELTVTGLAADVRGDTARLDIDTRYLASGSEQRDFNYVVRQRGRKTVSNMNANGVLTGTSKKVLRGTIDLVHGCKGSEGSEQETVLLASEGVDNKTVPTILCDEDDVAGNHGATIGHVRPEQLFYLKSRGVSAEAAEALFIRAKLEDAALTAPDERIRASVLRLGEALIPGFTDDIDAPKEDAA</sequence>
<comment type="caution">
    <text evidence="3">The sequence shown here is derived from an EMBL/GenBank/DDBJ whole genome shotgun (WGS) entry which is preliminary data.</text>
</comment>
<dbReference type="InterPro" id="IPR000825">
    <property type="entry name" value="SUF_FeS_clus_asmbl_SufBD_core"/>
</dbReference>
<feature type="domain" description="SUF system FeS cluster assembly SufBD core" evidence="2">
    <location>
        <begin position="188"/>
        <end position="421"/>
    </location>
</feature>
<organism evidence="3 4">
    <name type="scientific">Enorma shizhengliae</name>
    <dbReference type="NCBI Taxonomy" id="2606615"/>
    <lineage>
        <taxon>Bacteria</taxon>
        <taxon>Bacillati</taxon>
        <taxon>Actinomycetota</taxon>
        <taxon>Coriobacteriia</taxon>
        <taxon>Coriobacteriales</taxon>
        <taxon>Coriobacteriaceae</taxon>
        <taxon>Enorma</taxon>
    </lineage>
</organism>
<dbReference type="InterPro" id="IPR037284">
    <property type="entry name" value="SUF_FeS_clus_asmbl_SufBD_sf"/>
</dbReference>
<gene>
    <name evidence="3" type="ORF">GJE22_04310</name>
</gene>
<proteinExistence type="inferred from homology"/>
<dbReference type="PANTHER" id="PTHR30508">
    <property type="entry name" value="FES CLUSTER ASSEMBLY PROTEIN SUF"/>
    <property type="match status" value="1"/>
</dbReference>
<dbReference type="RefSeq" id="WP_144688076.1">
    <property type="nucleotide sequence ID" value="NZ_VLLQ01000005.1"/>
</dbReference>
<evidence type="ECO:0000313" key="4">
    <source>
        <dbReference type="Proteomes" id="UP000470010"/>
    </source>
</evidence>
<dbReference type="AlphaFoldDB" id="A0A7K0G903"/>
<dbReference type="Pfam" id="PF01458">
    <property type="entry name" value="SUFBD_core"/>
    <property type="match status" value="1"/>
</dbReference>
<dbReference type="InterPro" id="IPR055346">
    <property type="entry name" value="Fe-S_cluster_assembly_SufBD"/>
</dbReference>
<dbReference type="PANTHER" id="PTHR30508:SF1">
    <property type="entry name" value="UPF0051 PROTEIN ABCI8, CHLOROPLASTIC-RELATED"/>
    <property type="match status" value="1"/>
</dbReference>
<reference evidence="4" key="1">
    <citation type="submission" date="2019-08" db="EMBL/GenBank/DDBJ databases">
        <title>Arthrobacter sp. nov., isolated from plateau pika and Tibetan wild ass.</title>
        <authorList>
            <person name="Ge Y."/>
        </authorList>
    </citation>
    <scope>NUCLEOTIDE SEQUENCE [LARGE SCALE GENOMIC DNA]</scope>
    <source>
        <strain evidence="4">HF-1365</strain>
    </source>
</reference>
<dbReference type="Proteomes" id="UP000470010">
    <property type="component" value="Unassembled WGS sequence"/>
</dbReference>
<name>A0A7K0G903_9ACTN</name>
<evidence type="ECO:0000313" key="3">
    <source>
        <dbReference type="EMBL" id="MRX79824.1"/>
    </source>
</evidence>
<accession>A0A7K0G903</accession>
<comment type="similarity">
    <text evidence="1">Belongs to the iron-sulfur cluster assembly SufBD family.</text>
</comment>
<evidence type="ECO:0000256" key="1">
    <source>
        <dbReference type="ARBA" id="ARBA00043967"/>
    </source>
</evidence>
<keyword evidence="4" id="KW-1185">Reference proteome</keyword>
<dbReference type="SUPFAM" id="SSF101960">
    <property type="entry name" value="Stabilizer of iron transporter SufD"/>
    <property type="match status" value="1"/>
</dbReference>
<dbReference type="GO" id="GO:0016226">
    <property type="term" value="P:iron-sulfur cluster assembly"/>
    <property type="evidence" value="ECO:0007669"/>
    <property type="project" value="InterPro"/>
</dbReference>
<protein>
    <submittedName>
        <fullName evidence="3">SufD family Fe-S cluster assembly protein</fullName>
    </submittedName>
</protein>
<dbReference type="EMBL" id="VTFZ01000003">
    <property type="protein sequence ID" value="MRX79824.1"/>
    <property type="molecule type" value="Genomic_DNA"/>
</dbReference>
<evidence type="ECO:0000259" key="2">
    <source>
        <dbReference type="Pfam" id="PF01458"/>
    </source>
</evidence>